<sequence length="118" mass="13161">PTIDNAKCAIIKACRFDPQVQRSYAECAEGYDFKIDPCPPHDPQKKGIVESGVKYVKGNFLATREFRDLAELNAQAKTWVLHEAGQRTHGTTRQQPLALFALEQPFLKPLPAQVPDLG</sequence>
<dbReference type="Gene3D" id="3.30.420.10">
    <property type="entry name" value="Ribonuclease H-like superfamily/Ribonuclease H"/>
    <property type="match status" value="1"/>
</dbReference>
<dbReference type="PANTHER" id="PTHR35004:SF8">
    <property type="entry name" value="TRANSPOSASE RV3428C-RELATED"/>
    <property type="match status" value="1"/>
</dbReference>
<comment type="caution">
    <text evidence="2">The sequence shown here is derived from an EMBL/GenBank/DDBJ whole genome shotgun (WGS) entry which is preliminary data.</text>
</comment>
<proteinExistence type="predicted"/>
<name>A0A162CSY6_9CRUS</name>
<feature type="domain" description="Integrase catalytic" evidence="1">
    <location>
        <begin position="1"/>
        <end position="104"/>
    </location>
</feature>
<evidence type="ECO:0000313" key="3">
    <source>
        <dbReference type="Proteomes" id="UP000076858"/>
    </source>
</evidence>
<dbReference type="AlphaFoldDB" id="A0A162CSY6"/>
<gene>
    <name evidence="2" type="ORF">APZ42_005689</name>
</gene>
<dbReference type="EMBL" id="LRGB01015951">
    <property type="protein sequence ID" value="KZR98753.1"/>
    <property type="molecule type" value="Genomic_DNA"/>
</dbReference>
<dbReference type="SUPFAM" id="SSF53098">
    <property type="entry name" value="Ribonuclease H-like"/>
    <property type="match status" value="1"/>
</dbReference>
<dbReference type="GO" id="GO:0003676">
    <property type="term" value="F:nucleic acid binding"/>
    <property type="evidence" value="ECO:0007669"/>
    <property type="project" value="InterPro"/>
</dbReference>
<accession>A0A162CSY6</accession>
<organism evidence="2 3">
    <name type="scientific">Daphnia magna</name>
    <dbReference type="NCBI Taxonomy" id="35525"/>
    <lineage>
        <taxon>Eukaryota</taxon>
        <taxon>Metazoa</taxon>
        <taxon>Ecdysozoa</taxon>
        <taxon>Arthropoda</taxon>
        <taxon>Crustacea</taxon>
        <taxon>Branchiopoda</taxon>
        <taxon>Diplostraca</taxon>
        <taxon>Cladocera</taxon>
        <taxon>Anomopoda</taxon>
        <taxon>Daphniidae</taxon>
        <taxon>Daphnia</taxon>
    </lineage>
</organism>
<evidence type="ECO:0000259" key="1">
    <source>
        <dbReference type="PROSITE" id="PS50994"/>
    </source>
</evidence>
<feature type="non-terminal residue" evidence="2">
    <location>
        <position position="118"/>
    </location>
</feature>
<dbReference type="PANTHER" id="PTHR35004">
    <property type="entry name" value="TRANSPOSASE RV3428C-RELATED"/>
    <property type="match status" value="1"/>
</dbReference>
<dbReference type="GO" id="GO:0015074">
    <property type="term" value="P:DNA integration"/>
    <property type="evidence" value="ECO:0007669"/>
    <property type="project" value="InterPro"/>
</dbReference>
<feature type="non-terminal residue" evidence="2">
    <location>
        <position position="1"/>
    </location>
</feature>
<keyword evidence="3" id="KW-1185">Reference proteome</keyword>
<dbReference type="PROSITE" id="PS50994">
    <property type="entry name" value="INTEGRASE"/>
    <property type="match status" value="1"/>
</dbReference>
<evidence type="ECO:0000313" key="2">
    <source>
        <dbReference type="EMBL" id="KZR98753.1"/>
    </source>
</evidence>
<protein>
    <recommendedName>
        <fullName evidence="1">Integrase catalytic domain-containing protein</fullName>
    </recommendedName>
</protein>
<dbReference type="InterPro" id="IPR001584">
    <property type="entry name" value="Integrase_cat-core"/>
</dbReference>
<reference evidence="2 3" key="1">
    <citation type="submission" date="2016-03" db="EMBL/GenBank/DDBJ databases">
        <title>EvidentialGene: Evidence-directed Construction of Genes on Genomes.</title>
        <authorList>
            <person name="Gilbert D.G."/>
            <person name="Choi J.-H."/>
            <person name="Mockaitis K."/>
            <person name="Colbourne J."/>
            <person name="Pfrender M."/>
        </authorList>
    </citation>
    <scope>NUCLEOTIDE SEQUENCE [LARGE SCALE GENOMIC DNA]</scope>
    <source>
        <strain evidence="2 3">Xinb3</strain>
        <tissue evidence="2">Complete organism</tissue>
    </source>
</reference>
<dbReference type="Proteomes" id="UP000076858">
    <property type="component" value="Unassembled WGS sequence"/>
</dbReference>
<dbReference type="InterPro" id="IPR036397">
    <property type="entry name" value="RNaseH_sf"/>
</dbReference>
<dbReference type="InterPro" id="IPR012337">
    <property type="entry name" value="RNaseH-like_sf"/>
</dbReference>